<dbReference type="Proteomes" id="UP000034051">
    <property type="component" value="Unassembled WGS sequence"/>
</dbReference>
<gene>
    <name evidence="1" type="ORF">UW32_C0001G0271</name>
</gene>
<protein>
    <submittedName>
        <fullName evidence="1">Uncharacterized protein</fullName>
    </submittedName>
</protein>
<sequence>MNKTAFVKISGDLISREDVLDWIRVLTQDYFVVVCSGGGTQINKAFEERGIPVVFGPLGREIERFEDRQFAREILEKNQAEIQDLLQAKQIQATVVIPVLDIGSVLCHINGDVYVLAAYLGFDALYVLTLEDRVAKKTEEFKMYPKVTVVGFD</sequence>
<comment type="caution">
    <text evidence="1">The sequence shown here is derived from an EMBL/GenBank/DDBJ whole genome shotgun (WGS) entry which is preliminary data.</text>
</comment>
<evidence type="ECO:0000313" key="2">
    <source>
        <dbReference type="Proteomes" id="UP000034051"/>
    </source>
</evidence>
<dbReference type="Gene3D" id="3.40.1160.10">
    <property type="entry name" value="Acetylglutamate kinase-like"/>
    <property type="match status" value="1"/>
</dbReference>
<accession>A0A0G1K756</accession>
<dbReference type="AlphaFoldDB" id="A0A0G1K756"/>
<dbReference type="InterPro" id="IPR036393">
    <property type="entry name" value="AceGlu_kinase-like_sf"/>
</dbReference>
<name>A0A0G1K756_9BACT</name>
<evidence type="ECO:0000313" key="1">
    <source>
        <dbReference type="EMBL" id="KKT43679.1"/>
    </source>
</evidence>
<dbReference type="SUPFAM" id="SSF53633">
    <property type="entry name" value="Carbamate kinase-like"/>
    <property type="match status" value="1"/>
</dbReference>
<organism evidence="1 2">
    <name type="scientific">Candidatus Wolfebacteria bacterium GW2011_GWE2_44_13</name>
    <dbReference type="NCBI Taxonomy" id="1619017"/>
    <lineage>
        <taxon>Bacteria</taxon>
        <taxon>Candidatus Wolfeibacteriota</taxon>
    </lineage>
</organism>
<dbReference type="EMBL" id="LCHW01000001">
    <property type="protein sequence ID" value="KKT43679.1"/>
    <property type="molecule type" value="Genomic_DNA"/>
</dbReference>
<proteinExistence type="predicted"/>
<reference evidence="1 2" key="1">
    <citation type="journal article" date="2015" name="Nature">
        <title>rRNA introns, odd ribosomes, and small enigmatic genomes across a large radiation of phyla.</title>
        <authorList>
            <person name="Brown C.T."/>
            <person name="Hug L.A."/>
            <person name="Thomas B.C."/>
            <person name="Sharon I."/>
            <person name="Castelle C.J."/>
            <person name="Singh A."/>
            <person name="Wilkins M.J."/>
            <person name="Williams K.H."/>
            <person name="Banfield J.F."/>
        </authorList>
    </citation>
    <scope>NUCLEOTIDE SEQUENCE [LARGE SCALE GENOMIC DNA]</scope>
</reference>